<dbReference type="AlphaFoldDB" id="A0A9W9PL12"/>
<sequence>MGPLVRLTAQGIGLVRENMARKRTELSASATETIVSNYQTNSDPAMQNQDDNDCPELVGRNAFTQDVDEEAWLADAVAEEFKEQESPPYSKHTSMLETTALGFKPQQERSLARLPYPVIIPQRRPRDRSRGFARAYAPVLANCDVSQEMFLRFIKDLYEASKANPIFMVVNMAAFVTGFIPDITATVVSILVQTAAETARQIQSLHRTNTFLDDMNNRFFRPRGLYCLLMTHKPNKSSPCSPMDITETVAKFSTPAESTFKDKLRSIRKSSGTTRGNIELPECAPLVYPHLESLSGAKESRLQSVKANLSDYYDRRSQAEFEYQNPDSKLCTNNSERIQFASRYSDPNNPASQGSLISLLTGGHVNPRAGVDKLRQKGRDHQREEANRQLAETGSIERVPYSRVANREGILKRVLRQDVLYLMVVNMPTEEELAAVVVPRKSNEAS</sequence>
<name>A0A9W9PL12_9EURO</name>
<protein>
    <recommendedName>
        <fullName evidence="3">Ras modification protein ERF4</fullName>
    </recommendedName>
</protein>
<reference evidence="1" key="2">
    <citation type="journal article" date="2023" name="IMA Fungus">
        <title>Comparative genomic study of the Penicillium genus elucidates a diverse pangenome and 15 lateral gene transfer events.</title>
        <authorList>
            <person name="Petersen C."/>
            <person name="Sorensen T."/>
            <person name="Nielsen M.R."/>
            <person name="Sondergaard T.E."/>
            <person name="Sorensen J.L."/>
            <person name="Fitzpatrick D.A."/>
            <person name="Frisvad J.C."/>
            <person name="Nielsen K.L."/>
        </authorList>
    </citation>
    <scope>NUCLEOTIDE SEQUENCE</scope>
    <source>
        <strain evidence="1">IBT 19713</strain>
    </source>
</reference>
<evidence type="ECO:0008006" key="3">
    <source>
        <dbReference type="Google" id="ProtNLM"/>
    </source>
</evidence>
<dbReference type="PANTHER" id="PTHR38887:SF1">
    <property type="entry name" value="RAS MODIFICATION PROTEIN ERF4"/>
    <property type="match status" value="1"/>
</dbReference>
<dbReference type="RefSeq" id="XP_058335322.1">
    <property type="nucleotide sequence ID" value="XM_058472181.1"/>
</dbReference>
<dbReference type="Proteomes" id="UP001150941">
    <property type="component" value="Unassembled WGS sequence"/>
</dbReference>
<reference evidence="1" key="1">
    <citation type="submission" date="2022-11" db="EMBL/GenBank/DDBJ databases">
        <authorList>
            <person name="Petersen C."/>
        </authorList>
    </citation>
    <scope>NUCLEOTIDE SEQUENCE</scope>
    <source>
        <strain evidence="1">IBT 19713</strain>
    </source>
</reference>
<keyword evidence="2" id="KW-1185">Reference proteome</keyword>
<dbReference type="EMBL" id="JAPQKS010000002">
    <property type="protein sequence ID" value="KAJ5247901.1"/>
    <property type="molecule type" value="Genomic_DNA"/>
</dbReference>
<proteinExistence type="predicted"/>
<organism evidence="1 2">
    <name type="scientific">Penicillium chermesinum</name>
    <dbReference type="NCBI Taxonomy" id="63820"/>
    <lineage>
        <taxon>Eukaryota</taxon>
        <taxon>Fungi</taxon>
        <taxon>Dikarya</taxon>
        <taxon>Ascomycota</taxon>
        <taxon>Pezizomycotina</taxon>
        <taxon>Eurotiomycetes</taxon>
        <taxon>Eurotiomycetidae</taxon>
        <taxon>Eurotiales</taxon>
        <taxon>Aspergillaceae</taxon>
        <taxon>Penicillium</taxon>
    </lineage>
</organism>
<dbReference type="GeneID" id="83199484"/>
<accession>A0A9W9PL12</accession>
<gene>
    <name evidence="1" type="ORF">N7468_002884</name>
</gene>
<evidence type="ECO:0000313" key="1">
    <source>
        <dbReference type="EMBL" id="KAJ5247901.1"/>
    </source>
</evidence>
<evidence type="ECO:0000313" key="2">
    <source>
        <dbReference type="Proteomes" id="UP001150941"/>
    </source>
</evidence>
<dbReference type="OrthoDB" id="3433125at2759"/>
<dbReference type="PANTHER" id="PTHR38887">
    <property type="entry name" value="CHROMOSOME 21, WHOLE GENOME SHOTGUN SEQUENCE"/>
    <property type="match status" value="1"/>
</dbReference>
<comment type="caution">
    <text evidence="1">The sequence shown here is derived from an EMBL/GenBank/DDBJ whole genome shotgun (WGS) entry which is preliminary data.</text>
</comment>
<dbReference type="InterPro" id="IPR053221">
    <property type="entry name" value="Burnettramic_acid_biosynth"/>
</dbReference>